<feature type="compositionally biased region" description="Low complexity" evidence="4">
    <location>
        <begin position="34"/>
        <end position="103"/>
    </location>
</feature>
<dbReference type="GO" id="GO:0005737">
    <property type="term" value="C:cytoplasm"/>
    <property type="evidence" value="ECO:0007669"/>
    <property type="project" value="TreeGrafter"/>
</dbReference>
<evidence type="ECO:0000256" key="2">
    <source>
        <dbReference type="ARBA" id="ARBA00022737"/>
    </source>
</evidence>
<keyword evidence="2" id="KW-0677">Repeat</keyword>
<dbReference type="Gene3D" id="2.130.10.30">
    <property type="entry name" value="Regulator of chromosome condensation 1/beta-lactamase-inhibitor protein II"/>
    <property type="match status" value="1"/>
</dbReference>
<dbReference type="SUPFAM" id="SSF50985">
    <property type="entry name" value="RCC1/BLIP-II"/>
    <property type="match status" value="1"/>
</dbReference>
<dbReference type="PANTHER" id="PTHR45982">
    <property type="entry name" value="REGULATOR OF CHROMOSOME CONDENSATION"/>
    <property type="match status" value="1"/>
</dbReference>
<evidence type="ECO:0000259" key="5">
    <source>
        <dbReference type="Pfam" id="PF25390"/>
    </source>
</evidence>
<evidence type="ECO:0000256" key="1">
    <source>
        <dbReference type="ARBA" id="ARBA00022658"/>
    </source>
</evidence>
<feature type="compositionally biased region" description="Polar residues" evidence="4">
    <location>
        <begin position="266"/>
        <end position="277"/>
    </location>
</feature>
<keyword evidence="1" id="KW-0344">Guanine-nucleotide releasing factor</keyword>
<keyword evidence="7" id="KW-1185">Reference proteome</keyword>
<dbReference type="PANTHER" id="PTHR45982:SF1">
    <property type="entry name" value="REGULATOR OF CHROMOSOME CONDENSATION"/>
    <property type="match status" value="1"/>
</dbReference>
<dbReference type="AlphaFoldDB" id="A0A8J8VWP3"/>
<feature type="region of interest" description="Disordered" evidence="4">
    <location>
        <begin position="1"/>
        <end position="127"/>
    </location>
</feature>
<dbReference type="PROSITE" id="PS00625">
    <property type="entry name" value="RCC1_1"/>
    <property type="match status" value="1"/>
</dbReference>
<dbReference type="Proteomes" id="UP000631181">
    <property type="component" value="Unassembled WGS sequence"/>
</dbReference>
<name>A0A8J8VWP3_9EURO</name>
<dbReference type="PROSITE" id="PS50012">
    <property type="entry name" value="RCC1_3"/>
    <property type="match status" value="5"/>
</dbReference>
<feature type="repeat" description="RCC1" evidence="3">
    <location>
        <begin position="354"/>
        <end position="407"/>
    </location>
</feature>
<dbReference type="EMBL" id="WIWV01000141">
    <property type="protein sequence ID" value="KAF7712938.1"/>
    <property type="molecule type" value="Genomic_DNA"/>
</dbReference>
<dbReference type="InterPro" id="IPR009091">
    <property type="entry name" value="RCC1/BLIP-II"/>
</dbReference>
<sequence length="582" mass="61598">MAPKKNAEAGPSKATNKAATAKATVRGRPKKTDAAPAAPTAKVTKTAATKKVTTKVTKSTKASAPAAKPTKTPAATTTKGKGKAAATTTATTNTKKATTTASASKKRKAEDENDEDVLPAEEDKTRQIKKPRVVREPKPKVVKPKRVLPKVVINDVPKARLNVFVCGEGSSGELGLGAAKNAIDVKRPRLNKLLDAEEVGVVQIAVGGMHCVALTHDNKILTWGVNDQGALGRDTAWDGGYKEMKEDAESGSDSDDSDDDSGLNPKESTPTAIPSSSFPEESVFVAVAAADSASFALTDDGQVFGWGTFRSNDGVLGFDPEHRIQTTPILIPGLKKIKQLACGANHVLALTDRGAVLSWGSGQQSQLGRRIVERNKLHGLQPREFGLRKDIVHIGSGSYHSFAVHANGTVYAWGLNSFGATAIRDNAGEDEAVVNHPTRVESLSNQKITQLCGGAHHSIARTEDGKCLVWGRTDGHQSGIKIDSLPDDSTIKDDRDRPRILIEPTQVPGVEAAVVAAASDHCLAIDVNGRAWSWGFSATYQTGQGTSDDIEVATMIDNTATRDRKLNWAGAGGQFSVFTDLA</sequence>
<evidence type="ECO:0000256" key="3">
    <source>
        <dbReference type="PROSITE-ProRule" id="PRU00235"/>
    </source>
</evidence>
<dbReference type="InterPro" id="IPR000408">
    <property type="entry name" value="Reg_chr_condens"/>
</dbReference>
<proteinExistence type="predicted"/>
<dbReference type="PROSITE" id="PS00626">
    <property type="entry name" value="RCC1_2"/>
    <property type="match status" value="1"/>
</dbReference>
<feature type="compositionally biased region" description="Acidic residues" evidence="4">
    <location>
        <begin position="249"/>
        <end position="261"/>
    </location>
</feature>
<gene>
    <name evidence="6" type="ORF">PECM_001911</name>
</gene>
<feature type="compositionally biased region" description="Low complexity" evidence="4">
    <location>
        <begin position="13"/>
        <end position="24"/>
    </location>
</feature>
<feature type="repeat" description="RCC1" evidence="3">
    <location>
        <begin position="408"/>
        <end position="464"/>
    </location>
</feature>
<evidence type="ECO:0000256" key="4">
    <source>
        <dbReference type="SAM" id="MobiDB-lite"/>
    </source>
</evidence>
<feature type="domain" description="RCC1-like" evidence="5">
    <location>
        <begin position="163"/>
        <end position="578"/>
    </location>
</feature>
<feature type="repeat" description="RCC1" evidence="3">
    <location>
        <begin position="218"/>
        <end position="300"/>
    </location>
</feature>
<evidence type="ECO:0000313" key="6">
    <source>
        <dbReference type="EMBL" id="KAF7712938.1"/>
    </source>
</evidence>
<dbReference type="PRINTS" id="PR00633">
    <property type="entry name" value="RCCNDNSATION"/>
</dbReference>
<feature type="region of interest" description="Disordered" evidence="4">
    <location>
        <begin position="245"/>
        <end position="277"/>
    </location>
</feature>
<organism evidence="6 7">
    <name type="scientific">Penicillium ucsense</name>
    <dbReference type="NCBI Taxonomy" id="2839758"/>
    <lineage>
        <taxon>Eukaryota</taxon>
        <taxon>Fungi</taxon>
        <taxon>Dikarya</taxon>
        <taxon>Ascomycota</taxon>
        <taxon>Pezizomycotina</taxon>
        <taxon>Eurotiomycetes</taxon>
        <taxon>Eurotiomycetidae</taxon>
        <taxon>Eurotiales</taxon>
        <taxon>Aspergillaceae</taxon>
        <taxon>Penicillium</taxon>
    </lineage>
</organism>
<dbReference type="Pfam" id="PF25390">
    <property type="entry name" value="WD40_RLD"/>
    <property type="match status" value="1"/>
</dbReference>
<accession>A0A8J8VWP3</accession>
<feature type="repeat" description="RCC1" evidence="3">
    <location>
        <begin position="161"/>
        <end position="217"/>
    </location>
</feature>
<reference evidence="6" key="1">
    <citation type="journal article" date="2020" name="Front. Microbiol.">
        <title>Gene regulatory networks of Penicillium echinulatum 2HH and Penicillium oxalicum 114-2 inferred by a computational biology approach.</title>
        <authorList>
            <person name="Lenz A.R."/>
            <person name="Galan-Vasquez E."/>
            <person name="Balbinot E."/>
            <person name="De Abreu F.P."/>
            <person name="De Oliveira N.S."/>
            <person name="Da Rosa L.O."/>
            <person name="De Avila E Silva S."/>
            <person name="Camassola M."/>
            <person name="Dillon A.J.P."/>
            <person name="Perez-Rueda E."/>
        </authorList>
    </citation>
    <scope>NUCLEOTIDE SEQUENCE</scope>
    <source>
        <strain evidence="6">S1M29</strain>
    </source>
</reference>
<protein>
    <recommendedName>
        <fullName evidence="5">RCC1-like domain-containing protein</fullName>
    </recommendedName>
</protein>
<dbReference type="OrthoDB" id="61110at2759"/>
<feature type="repeat" description="RCC1" evidence="3">
    <location>
        <begin position="301"/>
        <end position="353"/>
    </location>
</feature>
<dbReference type="InterPro" id="IPR051553">
    <property type="entry name" value="Ran_GTPase-activating"/>
</dbReference>
<evidence type="ECO:0000313" key="7">
    <source>
        <dbReference type="Proteomes" id="UP000631181"/>
    </source>
</evidence>
<comment type="caution">
    <text evidence="6">The sequence shown here is derived from an EMBL/GenBank/DDBJ whole genome shotgun (WGS) entry which is preliminary data.</text>
</comment>
<feature type="compositionally biased region" description="Acidic residues" evidence="4">
    <location>
        <begin position="111"/>
        <end position="120"/>
    </location>
</feature>
<dbReference type="InterPro" id="IPR058923">
    <property type="entry name" value="RCC1-like_dom"/>
</dbReference>
<dbReference type="GO" id="GO:0005085">
    <property type="term" value="F:guanyl-nucleotide exchange factor activity"/>
    <property type="evidence" value="ECO:0007669"/>
    <property type="project" value="TreeGrafter"/>
</dbReference>